<protein>
    <recommendedName>
        <fullName evidence="13">Lysine--tRNA ligase</fullName>
        <ecNumber evidence="13">6.1.1.6</ecNumber>
    </recommendedName>
    <alternativeName>
        <fullName evidence="13">Lysyl-tRNA synthetase</fullName>
        <shortName evidence="13">LysRS</shortName>
    </alternativeName>
</protein>
<comment type="caution">
    <text evidence="17">The sequence shown here is derived from an EMBL/GenBank/DDBJ whole genome shotgun (WGS) entry which is preliminary data.</text>
</comment>
<dbReference type="Pfam" id="PF01336">
    <property type="entry name" value="tRNA_anti-codon"/>
    <property type="match status" value="1"/>
</dbReference>
<sequence>MAEEKNNITEQLQKELAQRQKALEEAQAALESTKQAIKENAKKLVKAVEEVRLTDQQEARIAKMNALREQGIDPFGKAFHRTSNSQLIKDEYSEKSAEELESLHAEVSIAGRIMQKRRMGKLGFIHLLDREGKIQVVINKRIIGDEIYELFKASDLGDIVGIRGTVIKTQTGELSVEAHEYTHLSKALRPLPDKFHGLQDKEERYRRRYVDLIMNDESRKIAILRPRIVSAIRRYMDSQGYLEVETPILQPILGGANARPFITHHNALDKDFYLRIATELPLKRLIVGGLEKVYEIGRIFRNEGMDLKHNPEFTTMEAYCAYTDLEGMMKLNEGLFEHVALEVCGTTDFKFMGQDISLKAPFKRWNMVDAVKEVTGVDFWQPMSVEEAYKLAQEHHITVEPHQMTVGHIISIFFEEFCEDKIVQPTFVYGHPIEISPLAKKNPEDPRFTDRFELLVNGIEMDNAFTELNDPIDQRERFEAQLKAKELGDDEANEMDTDYVEALEYGLPPTGGIGFGIDRFVMLLTGTDSIRDVLLFPTMKDRNN</sequence>
<dbReference type="Pfam" id="PF00152">
    <property type="entry name" value="tRNA-synt_2"/>
    <property type="match status" value="1"/>
</dbReference>
<dbReference type="InterPro" id="IPR004364">
    <property type="entry name" value="Aa-tRNA-synt_II"/>
</dbReference>
<dbReference type="InterPro" id="IPR045864">
    <property type="entry name" value="aa-tRNA-synth_II/BPL/LPL"/>
</dbReference>
<evidence type="ECO:0000256" key="13">
    <source>
        <dbReference type="HAMAP-Rule" id="MF_00252"/>
    </source>
</evidence>
<comment type="subcellular location">
    <subcellularLocation>
        <location evidence="1 13">Cytoplasm</location>
    </subcellularLocation>
</comment>
<keyword evidence="10 13" id="KW-0648">Protein biosynthesis</keyword>
<dbReference type="GO" id="GO:0006430">
    <property type="term" value="P:lysyl-tRNA aminoacylation"/>
    <property type="evidence" value="ECO:0007669"/>
    <property type="project" value="UniProtKB-UniRule"/>
</dbReference>
<keyword evidence="15" id="KW-0175">Coiled coil</keyword>
<comment type="similarity">
    <text evidence="2 13">Belongs to the class-II aminoacyl-tRNA synthetase family.</text>
</comment>
<name>A0A412PFC3_9FIRM</name>
<organism evidence="17 18">
    <name type="scientific">Solobacterium moorei</name>
    <dbReference type="NCBI Taxonomy" id="102148"/>
    <lineage>
        <taxon>Bacteria</taxon>
        <taxon>Bacillati</taxon>
        <taxon>Bacillota</taxon>
        <taxon>Erysipelotrichia</taxon>
        <taxon>Erysipelotrichales</taxon>
        <taxon>Erysipelotrichaceae</taxon>
        <taxon>Solobacterium</taxon>
    </lineage>
</organism>
<evidence type="ECO:0000313" key="17">
    <source>
        <dbReference type="EMBL" id="RGT56323.1"/>
    </source>
</evidence>
<dbReference type="HAMAP" id="MF_00252">
    <property type="entry name" value="Lys_tRNA_synth_class2"/>
    <property type="match status" value="1"/>
</dbReference>
<dbReference type="PANTHER" id="PTHR42918:SF15">
    <property type="entry name" value="LYSINE--TRNA LIGASE, CHLOROPLASTIC_MITOCHONDRIAL"/>
    <property type="match status" value="1"/>
</dbReference>
<dbReference type="NCBIfam" id="NF001756">
    <property type="entry name" value="PRK00484.1"/>
    <property type="match status" value="1"/>
</dbReference>
<dbReference type="InterPro" id="IPR002313">
    <property type="entry name" value="Lys-tRNA-ligase_II"/>
</dbReference>
<keyword evidence="4 13" id="KW-0963">Cytoplasm</keyword>
<evidence type="ECO:0000256" key="6">
    <source>
        <dbReference type="ARBA" id="ARBA00022723"/>
    </source>
</evidence>
<dbReference type="GO" id="GO:0016740">
    <property type="term" value="F:transferase activity"/>
    <property type="evidence" value="ECO:0007669"/>
    <property type="project" value="UniProtKB-ARBA"/>
</dbReference>
<dbReference type="InterPro" id="IPR018149">
    <property type="entry name" value="Lys-tRNA-synth_II_C"/>
</dbReference>
<dbReference type="GO" id="GO:0000049">
    <property type="term" value="F:tRNA binding"/>
    <property type="evidence" value="ECO:0007669"/>
    <property type="project" value="TreeGrafter"/>
</dbReference>
<dbReference type="SUPFAM" id="SSF50249">
    <property type="entry name" value="Nucleic acid-binding proteins"/>
    <property type="match status" value="1"/>
</dbReference>
<evidence type="ECO:0000256" key="8">
    <source>
        <dbReference type="ARBA" id="ARBA00022840"/>
    </source>
</evidence>
<dbReference type="GO" id="GO:0004824">
    <property type="term" value="F:lysine-tRNA ligase activity"/>
    <property type="evidence" value="ECO:0007669"/>
    <property type="project" value="UniProtKB-UniRule"/>
</dbReference>
<evidence type="ECO:0000256" key="14">
    <source>
        <dbReference type="RuleBase" id="RU000336"/>
    </source>
</evidence>
<feature type="coiled-coil region" evidence="15">
    <location>
        <begin position="2"/>
        <end position="43"/>
    </location>
</feature>
<dbReference type="SUPFAM" id="SSF55681">
    <property type="entry name" value="Class II aaRS and biotin synthetases"/>
    <property type="match status" value="1"/>
</dbReference>
<proteinExistence type="inferred from homology"/>
<accession>A0A412PFC3</accession>
<feature type="binding site" evidence="13">
    <location>
        <position position="460"/>
    </location>
    <ligand>
        <name>Mg(2+)</name>
        <dbReference type="ChEBI" id="CHEBI:18420"/>
        <label>2</label>
    </ligand>
</feature>
<evidence type="ECO:0000256" key="12">
    <source>
        <dbReference type="ARBA" id="ARBA00048573"/>
    </source>
</evidence>
<evidence type="ECO:0000256" key="2">
    <source>
        <dbReference type="ARBA" id="ARBA00008226"/>
    </source>
</evidence>
<dbReference type="NCBIfam" id="TIGR00499">
    <property type="entry name" value="lysS_bact"/>
    <property type="match status" value="1"/>
</dbReference>
<feature type="binding site" evidence="13">
    <location>
        <position position="453"/>
    </location>
    <ligand>
        <name>Mg(2+)</name>
        <dbReference type="ChEBI" id="CHEBI:18420"/>
        <label>1</label>
    </ligand>
</feature>
<dbReference type="InterPro" id="IPR006195">
    <property type="entry name" value="aa-tRNA-synth_II"/>
</dbReference>
<dbReference type="PRINTS" id="PR00982">
    <property type="entry name" value="TRNASYNTHLYS"/>
</dbReference>
<evidence type="ECO:0000256" key="9">
    <source>
        <dbReference type="ARBA" id="ARBA00022842"/>
    </source>
</evidence>
<keyword evidence="5 13" id="KW-0436">Ligase</keyword>
<evidence type="ECO:0000256" key="11">
    <source>
        <dbReference type="ARBA" id="ARBA00023146"/>
    </source>
</evidence>
<evidence type="ECO:0000256" key="15">
    <source>
        <dbReference type="SAM" id="Coils"/>
    </source>
</evidence>
<evidence type="ECO:0000256" key="1">
    <source>
        <dbReference type="ARBA" id="ARBA00004496"/>
    </source>
</evidence>
<keyword evidence="7 13" id="KW-0547">Nucleotide-binding</keyword>
<dbReference type="InterPro" id="IPR034762">
    <property type="entry name" value="Lys-tRNA-ligase_II_bac/euk"/>
</dbReference>
<keyword evidence="9 13" id="KW-0460">Magnesium</keyword>
<evidence type="ECO:0000256" key="5">
    <source>
        <dbReference type="ARBA" id="ARBA00022598"/>
    </source>
</evidence>
<dbReference type="PANTHER" id="PTHR42918">
    <property type="entry name" value="LYSYL-TRNA SYNTHETASE"/>
    <property type="match status" value="1"/>
</dbReference>
<dbReference type="GO" id="GO:0005524">
    <property type="term" value="F:ATP binding"/>
    <property type="evidence" value="ECO:0007669"/>
    <property type="project" value="UniProtKB-UniRule"/>
</dbReference>
<evidence type="ECO:0000313" key="18">
    <source>
        <dbReference type="Proteomes" id="UP000284731"/>
    </source>
</evidence>
<dbReference type="InterPro" id="IPR044136">
    <property type="entry name" value="Lys-tRNA-ligase_II_N"/>
</dbReference>
<dbReference type="InterPro" id="IPR012340">
    <property type="entry name" value="NA-bd_OB-fold"/>
</dbReference>
<keyword evidence="6 13" id="KW-0479">Metal-binding</keyword>
<dbReference type="Gene3D" id="3.30.930.10">
    <property type="entry name" value="Bira Bifunctional Protein, Domain 2"/>
    <property type="match status" value="1"/>
</dbReference>
<comment type="subunit">
    <text evidence="3 13">Homodimer.</text>
</comment>
<evidence type="ECO:0000256" key="7">
    <source>
        <dbReference type="ARBA" id="ARBA00022741"/>
    </source>
</evidence>
<dbReference type="EC" id="6.1.1.6" evidence="13"/>
<dbReference type="AlphaFoldDB" id="A0A412PFC3"/>
<keyword evidence="8 13" id="KW-0067">ATP-binding</keyword>
<keyword evidence="11 13" id="KW-0030">Aminoacyl-tRNA synthetase</keyword>
<feature type="binding site" evidence="13">
    <location>
        <position position="460"/>
    </location>
    <ligand>
        <name>Mg(2+)</name>
        <dbReference type="ChEBI" id="CHEBI:18420"/>
        <label>1</label>
    </ligand>
</feature>
<reference evidence="17 18" key="1">
    <citation type="submission" date="2018-08" db="EMBL/GenBank/DDBJ databases">
        <title>A genome reference for cultivated species of the human gut microbiota.</title>
        <authorList>
            <person name="Zou Y."/>
            <person name="Xue W."/>
            <person name="Luo G."/>
        </authorList>
    </citation>
    <scope>NUCLEOTIDE SEQUENCE [LARGE SCALE GENOMIC DNA]</scope>
    <source>
        <strain evidence="17 18">AF18-46</strain>
    </source>
</reference>
<evidence type="ECO:0000256" key="10">
    <source>
        <dbReference type="ARBA" id="ARBA00022917"/>
    </source>
</evidence>
<dbReference type="Gene3D" id="2.40.50.140">
    <property type="entry name" value="Nucleic acid-binding proteins"/>
    <property type="match status" value="1"/>
</dbReference>
<evidence type="ECO:0000256" key="4">
    <source>
        <dbReference type="ARBA" id="ARBA00022490"/>
    </source>
</evidence>
<evidence type="ECO:0000256" key="3">
    <source>
        <dbReference type="ARBA" id="ARBA00011738"/>
    </source>
</evidence>
<dbReference type="PIRSF" id="PIRSF039101">
    <property type="entry name" value="LysRS2"/>
    <property type="match status" value="1"/>
</dbReference>
<dbReference type="RefSeq" id="WP_118764824.1">
    <property type="nucleotide sequence ID" value="NZ_CABJCF010000002.1"/>
</dbReference>
<feature type="domain" description="Aminoacyl-transfer RNA synthetases class-II family profile" evidence="16">
    <location>
        <begin position="224"/>
        <end position="537"/>
    </location>
</feature>
<dbReference type="CDD" id="cd04322">
    <property type="entry name" value="LysRS_N"/>
    <property type="match status" value="1"/>
</dbReference>
<dbReference type="CDD" id="cd00775">
    <property type="entry name" value="LysRS_core"/>
    <property type="match status" value="1"/>
</dbReference>
<dbReference type="PROSITE" id="PS50862">
    <property type="entry name" value="AA_TRNA_LIGASE_II"/>
    <property type="match status" value="1"/>
</dbReference>
<comment type="catalytic activity">
    <reaction evidence="12 13 14">
        <text>tRNA(Lys) + L-lysine + ATP = L-lysyl-tRNA(Lys) + AMP + diphosphate</text>
        <dbReference type="Rhea" id="RHEA:20792"/>
        <dbReference type="Rhea" id="RHEA-COMP:9696"/>
        <dbReference type="Rhea" id="RHEA-COMP:9697"/>
        <dbReference type="ChEBI" id="CHEBI:30616"/>
        <dbReference type="ChEBI" id="CHEBI:32551"/>
        <dbReference type="ChEBI" id="CHEBI:33019"/>
        <dbReference type="ChEBI" id="CHEBI:78442"/>
        <dbReference type="ChEBI" id="CHEBI:78529"/>
        <dbReference type="ChEBI" id="CHEBI:456215"/>
        <dbReference type="EC" id="6.1.1.6"/>
    </reaction>
</comment>
<dbReference type="InterPro" id="IPR004365">
    <property type="entry name" value="NA-bd_OB_tRNA"/>
</dbReference>
<dbReference type="GO" id="GO:0005829">
    <property type="term" value="C:cytosol"/>
    <property type="evidence" value="ECO:0007669"/>
    <property type="project" value="TreeGrafter"/>
</dbReference>
<gene>
    <name evidence="13 17" type="primary">lysS</name>
    <name evidence="17" type="ORF">DWX20_05830</name>
</gene>
<dbReference type="FunFam" id="2.40.50.140:FF:000024">
    <property type="entry name" value="Lysine--tRNA ligase"/>
    <property type="match status" value="1"/>
</dbReference>
<evidence type="ECO:0000259" key="16">
    <source>
        <dbReference type="PROSITE" id="PS50862"/>
    </source>
</evidence>
<comment type="cofactor">
    <cofactor evidence="13 14">
        <name>Mg(2+)</name>
        <dbReference type="ChEBI" id="CHEBI:18420"/>
    </cofactor>
    <text evidence="13 14">Binds 3 Mg(2+) ions per subunit.</text>
</comment>
<dbReference type="GO" id="GO:0140096">
    <property type="term" value="F:catalytic activity, acting on a protein"/>
    <property type="evidence" value="ECO:0007669"/>
    <property type="project" value="UniProtKB-ARBA"/>
</dbReference>
<dbReference type="GO" id="GO:0000287">
    <property type="term" value="F:magnesium ion binding"/>
    <property type="evidence" value="ECO:0007669"/>
    <property type="project" value="UniProtKB-UniRule"/>
</dbReference>
<dbReference type="Proteomes" id="UP000284731">
    <property type="component" value="Unassembled WGS sequence"/>
</dbReference>
<dbReference type="EMBL" id="QRWX01000002">
    <property type="protein sequence ID" value="RGT56323.1"/>
    <property type="molecule type" value="Genomic_DNA"/>
</dbReference>